<accession>A0A8S9Z8U1</accession>
<dbReference type="Gene3D" id="3.90.520.10">
    <property type="entry name" value="SMAD MH1 domain"/>
    <property type="match status" value="1"/>
</dbReference>
<comment type="similarity">
    <text evidence="1 7">Belongs to the dwarfin/SMAD family.</text>
</comment>
<dbReference type="Gene3D" id="2.60.200.10">
    <property type="match status" value="1"/>
</dbReference>
<feature type="domain" description="MH1" evidence="9">
    <location>
        <begin position="421"/>
        <end position="562"/>
    </location>
</feature>
<dbReference type="GO" id="GO:0009791">
    <property type="term" value="P:post-embryonic development"/>
    <property type="evidence" value="ECO:0007669"/>
    <property type="project" value="UniProtKB-ARBA"/>
</dbReference>
<feature type="region of interest" description="Disordered" evidence="8">
    <location>
        <begin position="1"/>
        <end position="25"/>
    </location>
</feature>
<keyword evidence="7" id="KW-0963">Cytoplasm</keyword>
<keyword evidence="4 7" id="KW-0805">Transcription regulation</keyword>
<keyword evidence="6 7" id="KW-0539">Nucleus</keyword>
<sequence>MNFDNLSEQENTRNSPNESIAADSYPFINDTNMNNNYFSSSKVDVVENDGKVAEENSHKKQQNLPLLLPTEMSDSAGMDEGVENGEFNCQKIKNEIVFVKDSVNSSSLLLEDQDPHKDIISYSEIGVEKVSTKPTTSSFLSTSQLLAEAYAHVMSRRKQQILQDKYAQQTANPQQEVLHQDEDKIRQREREVAAELLSKQLQQHGALLQQIKPFTPMQCDPQTNLQASGLTTLPPTATLFDGEKTLLSTNSEHNFPQVSSQADFSTLQHLLMASFLLRQQQVRKSNAFESGSTLLHAGNLSSTNIFAFQQVKGVVQGPQQTIGCNNLDRNGNMAAHLVEQIFINPSNGPNNKSTSQQFLPPIQRQLSQISPLTLAEFLRQRSLIQQNKKHNSSQQVTTTHRRVGRPPKNSTMVLQQQLSTPVVDVSTSSQNALNNTSSDIDFSRKAIESLIKRLRDKREELDWFIQTVVEDGVRPTKCITIPRTLDGRLQVAGRKGFPHVVYARIFRWGYFLNLFCDIFFSDLHKNEIKHSSICQAAFDMKCDSVAHIVLVMFSNSGKQELSQLTDEVPSQICHKSPISHDNFHPKFLPNPAQKLSLPCIDASFNYKSNSNIVDLDKRCRIPMPVSIHSQQLTQLLDRKRSACTYATQMELSIMDNANKDDSLINANETAKKSRLIAGSHESDYQMEDNTFKLFNNEKNGQVLNNNNLAGLLPRLTVSYHEWGRLIHPRRFFHSSAVHCGTRDAGDAKEFFKIGCRKLVTKEENLAELSPLKSQQLVDARKQIGLGLVLDSNDDGEMFLTSYARRPLFVQSHYLDREAMRSAMDDERINHAIFPKATIKVFDLWQSFRLVCQLHFHNRHNSTAEIVRKGQDLSTFLDQLCIVRISFGVQHSQKSDEREGFDLLDSSPCALEIQMNRAKQILEKLIERPGLAHNFP</sequence>
<dbReference type="InterPro" id="IPR017855">
    <property type="entry name" value="SMAD-like_dom_sf"/>
</dbReference>
<gene>
    <name evidence="11" type="ORF">Mgra_00009924</name>
</gene>
<dbReference type="SUPFAM" id="SSF56366">
    <property type="entry name" value="SMAD MH1 domain"/>
    <property type="match status" value="1"/>
</dbReference>
<dbReference type="GO" id="GO:0060395">
    <property type="term" value="P:SMAD protein signal transduction"/>
    <property type="evidence" value="ECO:0007669"/>
    <property type="project" value="TreeGrafter"/>
</dbReference>
<evidence type="ECO:0000256" key="8">
    <source>
        <dbReference type="SAM" id="MobiDB-lite"/>
    </source>
</evidence>
<dbReference type="InterPro" id="IPR003619">
    <property type="entry name" value="MAD_homology1_Dwarfin-type"/>
</dbReference>
<dbReference type="AlphaFoldDB" id="A0A8S9Z8U1"/>
<dbReference type="InterPro" id="IPR008984">
    <property type="entry name" value="SMAD_FHA_dom_sf"/>
</dbReference>
<keyword evidence="5 7" id="KW-0804">Transcription</keyword>
<dbReference type="InterPro" id="IPR036578">
    <property type="entry name" value="SMAD_MH1_sf"/>
</dbReference>
<feature type="domain" description="MH2" evidence="10">
    <location>
        <begin position="722"/>
        <end position="935"/>
    </location>
</feature>
<dbReference type="GO" id="GO:0030154">
    <property type="term" value="P:cell differentiation"/>
    <property type="evidence" value="ECO:0007669"/>
    <property type="project" value="TreeGrafter"/>
</dbReference>
<keyword evidence="2" id="KW-0479">Metal-binding</keyword>
<dbReference type="InterPro" id="IPR013019">
    <property type="entry name" value="MAD_homology_MH1"/>
</dbReference>
<evidence type="ECO:0000256" key="7">
    <source>
        <dbReference type="RuleBase" id="RU361195"/>
    </source>
</evidence>
<feature type="region of interest" description="Disordered" evidence="8">
    <location>
        <begin position="385"/>
        <end position="407"/>
    </location>
</feature>
<dbReference type="SMART" id="SM00523">
    <property type="entry name" value="DWA"/>
    <property type="match status" value="1"/>
</dbReference>
<keyword evidence="3" id="KW-0862">Zinc</keyword>
<dbReference type="SMART" id="SM00524">
    <property type="entry name" value="DWB"/>
    <property type="match status" value="1"/>
</dbReference>
<dbReference type="PANTHER" id="PTHR13703:SF45">
    <property type="entry name" value="MOTHERS AGAINST DECAPENTAPLEGIC HOMOLOG"/>
    <property type="match status" value="1"/>
</dbReference>
<dbReference type="OrthoDB" id="5875866at2759"/>
<dbReference type="Pfam" id="PF03166">
    <property type="entry name" value="MH2"/>
    <property type="match status" value="1"/>
</dbReference>
<evidence type="ECO:0000256" key="6">
    <source>
        <dbReference type="ARBA" id="ARBA00023242"/>
    </source>
</evidence>
<dbReference type="Pfam" id="PF03165">
    <property type="entry name" value="MH1"/>
    <property type="match status" value="1"/>
</dbReference>
<evidence type="ECO:0000313" key="12">
    <source>
        <dbReference type="Proteomes" id="UP000605970"/>
    </source>
</evidence>
<dbReference type="GO" id="GO:0050793">
    <property type="term" value="P:regulation of developmental process"/>
    <property type="evidence" value="ECO:0007669"/>
    <property type="project" value="UniProtKB-ARBA"/>
</dbReference>
<name>A0A8S9Z8U1_9BILA</name>
<dbReference type="InterPro" id="IPR013790">
    <property type="entry name" value="Dwarfin"/>
</dbReference>
<comment type="subcellular location">
    <subcellularLocation>
        <location evidence="7">Cytoplasm</location>
    </subcellularLocation>
    <subcellularLocation>
        <location evidence="7">Nucleus</location>
    </subcellularLocation>
</comment>
<evidence type="ECO:0000259" key="10">
    <source>
        <dbReference type="PROSITE" id="PS51076"/>
    </source>
</evidence>
<keyword evidence="12" id="KW-1185">Reference proteome</keyword>
<evidence type="ECO:0000259" key="9">
    <source>
        <dbReference type="PROSITE" id="PS51075"/>
    </source>
</evidence>
<feature type="compositionally biased region" description="Polar residues" evidence="8">
    <location>
        <begin position="385"/>
        <end position="398"/>
    </location>
</feature>
<reference evidence="11" key="1">
    <citation type="journal article" date="2020" name="Ecol. Evol.">
        <title>Genome structure and content of the rice root-knot nematode (Meloidogyne graminicola).</title>
        <authorList>
            <person name="Phan N.T."/>
            <person name="Danchin E.G.J."/>
            <person name="Klopp C."/>
            <person name="Perfus-Barbeoch L."/>
            <person name="Kozlowski D.K."/>
            <person name="Koutsovoulos G.D."/>
            <person name="Lopez-Roques C."/>
            <person name="Bouchez O."/>
            <person name="Zahm M."/>
            <person name="Besnard G."/>
            <person name="Bellafiore S."/>
        </authorList>
    </citation>
    <scope>NUCLEOTIDE SEQUENCE</scope>
    <source>
        <strain evidence="11">VN-18</strain>
    </source>
</reference>
<dbReference type="PROSITE" id="PS51076">
    <property type="entry name" value="MH2"/>
    <property type="match status" value="1"/>
</dbReference>
<dbReference type="GO" id="GO:0000978">
    <property type="term" value="F:RNA polymerase II cis-regulatory region sequence-specific DNA binding"/>
    <property type="evidence" value="ECO:0007669"/>
    <property type="project" value="TreeGrafter"/>
</dbReference>
<evidence type="ECO:0000256" key="4">
    <source>
        <dbReference type="ARBA" id="ARBA00023015"/>
    </source>
</evidence>
<evidence type="ECO:0000256" key="3">
    <source>
        <dbReference type="ARBA" id="ARBA00022833"/>
    </source>
</evidence>
<dbReference type="PANTHER" id="PTHR13703">
    <property type="entry name" value="SMAD"/>
    <property type="match status" value="1"/>
</dbReference>
<evidence type="ECO:0000256" key="5">
    <source>
        <dbReference type="ARBA" id="ARBA00023163"/>
    </source>
</evidence>
<organism evidence="11 12">
    <name type="scientific">Meloidogyne graminicola</name>
    <dbReference type="NCBI Taxonomy" id="189291"/>
    <lineage>
        <taxon>Eukaryota</taxon>
        <taxon>Metazoa</taxon>
        <taxon>Ecdysozoa</taxon>
        <taxon>Nematoda</taxon>
        <taxon>Chromadorea</taxon>
        <taxon>Rhabditida</taxon>
        <taxon>Tylenchina</taxon>
        <taxon>Tylenchomorpha</taxon>
        <taxon>Tylenchoidea</taxon>
        <taxon>Meloidogynidae</taxon>
        <taxon>Meloidogyninae</taxon>
        <taxon>Meloidogyne</taxon>
    </lineage>
</organism>
<dbReference type="GO" id="GO:0030509">
    <property type="term" value="P:BMP signaling pathway"/>
    <property type="evidence" value="ECO:0007669"/>
    <property type="project" value="TreeGrafter"/>
</dbReference>
<comment type="caution">
    <text evidence="11">The sequence shown here is derived from an EMBL/GenBank/DDBJ whole genome shotgun (WGS) entry which is preliminary data.</text>
</comment>
<dbReference type="GO" id="GO:0046872">
    <property type="term" value="F:metal ion binding"/>
    <property type="evidence" value="ECO:0007669"/>
    <property type="project" value="UniProtKB-KW"/>
</dbReference>
<proteinExistence type="inferred from homology"/>
<dbReference type="Proteomes" id="UP000605970">
    <property type="component" value="Unassembled WGS sequence"/>
</dbReference>
<evidence type="ECO:0000256" key="1">
    <source>
        <dbReference type="ARBA" id="ARBA00005545"/>
    </source>
</evidence>
<dbReference type="GO" id="GO:0070411">
    <property type="term" value="F:I-SMAD binding"/>
    <property type="evidence" value="ECO:0007669"/>
    <property type="project" value="TreeGrafter"/>
</dbReference>
<dbReference type="PROSITE" id="PS51075">
    <property type="entry name" value="MH1"/>
    <property type="match status" value="1"/>
</dbReference>
<feature type="compositionally biased region" description="Polar residues" evidence="8">
    <location>
        <begin position="1"/>
        <end position="18"/>
    </location>
</feature>
<dbReference type="GO" id="GO:0051239">
    <property type="term" value="P:regulation of multicellular organismal process"/>
    <property type="evidence" value="ECO:0007669"/>
    <property type="project" value="UniProtKB-ARBA"/>
</dbReference>
<dbReference type="GO" id="GO:0000981">
    <property type="term" value="F:DNA-binding transcription factor activity, RNA polymerase II-specific"/>
    <property type="evidence" value="ECO:0007669"/>
    <property type="project" value="TreeGrafter"/>
</dbReference>
<evidence type="ECO:0000313" key="11">
    <source>
        <dbReference type="EMBL" id="KAF7624796.1"/>
    </source>
</evidence>
<dbReference type="InterPro" id="IPR001132">
    <property type="entry name" value="SMAD_dom_Dwarfin-type"/>
</dbReference>
<evidence type="ECO:0000256" key="2">
    <source>
        <dbReference type="ARBA" id="ARBA00022723"/>
    </source>
</evidence>
<dbReference type="GO" id="GO:0005737">
    <property type="term" value="C:cytoplasm"/>
    <property type="evidence" value="ECO:0007669"/>
    <property type="project" value="UniProtKB-SubCell"/>
</dbReference>
<dbReference type="EMBL" id="JABEBT010000197">
    <property type="protein sequence ID" value="KAF7624796.1"/>
    <property type="molecule type" value="Genomic_DNA"/>
</dbReference>
<dbReference type="GO" id="GO:0071144">
    <property type="term" value="C:heteromeric SMAD protein complex"/>
    <property type="evidence" value="ECO:0007669"/>
    <property type="project" value="TreeGrafter"/>
</dbReference>
<dbReference type="GO" id="GO:0009653">
    <property type="term" value="P:anatomical structure morphogenesis"/>
    <property type="evidence" value="ECO:0007669"/>
    <property type="project" value="TreeGrafter"/>
</dbReference>
<protein>
    <recommendedName>
        <fullName evidence="7">Mothers against decapentaplegic homolog</fullName>
        <shortName evidence="7">MAD homolog</shortName>
        <shortName evidence="7">Mothers against DPP homolog</shortName>
    </recommendedName>
    <alternativeName>
        <fullName evidence="7">SMAD family member</fullName>
    </alternativeName>
</protein>
<dbReference type="SUPFAM" id="SSF49879">
    <property type="entry name" value="SMAD/FHA domain"/>
    <property type="match status" value="1"/>
</dbReference>